<gene>
    <name evidence="2" type="ORF">C8A00DRAFT_17528</name>
</gene>
<evidence type="ECO:0000313" key="3">
    <source>
        <dbReference type="Proteomes" id="UP001302745"/>
    </source>
</evidence>
<dbReference type="Proteomes" id="UP001302745">
    <property type="component" value="Unassembled WGS sequence"/>
</dbReference>
<dbReference type="SUPFAM" id="SSF56784">
    <property type="entry name" value="HAD-like"/>
    <property type="match status" value="1"/>
</dbReference>
<sequence length="434" mass="47513">MAPASAIGHKRSHSSVDSEFAVPKAATSDATRPRALIIHLNALLSAKRAITSTIRKTIVEALPDRYIPEMTDEAIVRAFSKTPCIQKILDFLDIRELTPEELADVSKVYRRIYISHGIPLVTLAPHAKEFLEDVKRQGDIELAVMSHNPPLGAHMLRRLGVNELVDTILPTTTTHSQDPNSTAFSDSCWGAWQHLILPWFNAAFTANPHNKKETTGNLEEEGDDAWCAAGHPLQLPGLAWPALQPEQAIAVSCALYDLDLARVVSIKTCWIRKFGQIEDEAEEAAANAAGSKFDVVLDNLGELRVMLFGDEHHHQAVVTKGEPVVKTAGKQEEDKVVKTEGESAVLKAGKHEEDQVVKAEVEDGQVVKAGDEEDQVVKTDNQNGQVMTTGGGEDQVVKLEPVEDQVGKADSEKDEAMKTSDEEARVVKLEPVEE</sequence>
<dbReference type="Gene3D" id="1.10.150.240">
    <property type="entry name" value="Putative phosphatase, domain 2"/>
    <property type="match status" value="1"/>
</dbReference>
<accession>A0AAN6ZUX4</accession>
<proteinExistence type="predicted"/>
<comment type="caution">
    <text evidence="2">The sequence shown here is derived from an EMBL/GenBank/DDBJ whole genome shotgun (WGS) entry which is preliminary data.</text>
</comment>
<dbReference type="Gene3D" id="3.40.50.1000">
    <property type="entry name" value="HAD superfamily/HAD-like"/>
    <property type="match status" value="1"/>
</dbReference>
<dbReference type="EMBL" id="MU857038">
    <property type="protein sequence ID" value="KAK4151014.1"/>
    <property type="molecule type" value="Genomic_DNA"/>
</dbReference>
<name>A0AAN6ZUX4_9PEZI</name>
<evidence type="ECO:0000256" key="1">
    <source>
        <dbReference type="SAM" id="MobiDB-lite"/>
    </source>
</evidence>
<reference evidence="2" key="1">
    <citation type="journal article" date="2023" name="Mol. Phylogenet. Evol.">
        <title>Genome-scale phylogeny and comparative genomics of the fungal order Sordariales.</title>
        <authorList>
            <person name="Hensen N."/>
            <person name="Bonometti L."/>
            <person name="Westerberg I."/>
            <person name="Brannstrom I.O."/>
            <person name="Guillou S."/>
            <person name="Cros-Aarteil S."/>
            <person name="Calhoun S."/>
            <person name="Haridas S."/>
            <person name="Kuo A."/>
            <person name="Mondo S."/>
            <person name="Pangilinan J."/>
            <person name="Riley R."/>
            <person name="LaButti K."/>
            <person name="Andreopoulos B."/>
            <person name="Lipzen A."/>
            <person name="Chen C."/>
            <person name="Yan M."/>
            <person name="Daum C."/>
            <person name="Ng V."/>
            <person name="Clum A."/>
            <person name="Steindorff A."/>
            <person name="Ohm R.A."/>
            <person name="Martin F."/>
            <person name="Silar P."/>
            <person name="Natvig D.O."/>
            <person name="Lalanne C."/>
            <person name="Gautier V."/>
            <person name="Ament-Velasquez S.L."/>
            <person name="Kruys A."/>
            <person name="Hutchinson M.I."/>
            <person name="Powell A.J."/>
            <person name="Barry K."/>
            <person name="Miller A.N."/>
            <person name="Grigoriev I.V."/>
            <person name="Debuchy R."/>
            <person name="Gladieux P."/>
            <person name="Hiltunen Thoren M."/>
            <person name="Johannesson H."/>
        </authorList>
    </citation>
    <scope>NUCLEOTIDE SEQUENCE</scope>
    <source>
        <strain evidence="2">CBS 538.74</strain>
    </source>
</reference>
<reference evidence="2" key="2">
    <citation type="submission" date="2023-05" db="EMBL/GenBank/DDBJ databases">
        <authorList>
            <consortium name="Lawrence Berkeley National Laboratory"/>
            <person name="Steindorff A."/>
            <person name="Hensen N."/>
            <person name="Bonometti L."/>
            <person name="Westerberg I."/>
            <person name="Brannstrom I.O."/>
            <person name="Guillou S."/>
            <person name="Cros-Aarteil S."/>
            <person name="Calhoun S."/>
            <person name="Haridas S."/>
            <person name="Kuo A."/>
            <person name="Mondo S."/>
            <person name="Pangilinan J."/>
            <person name="Riley R."/>
            <person name="Labutti K."/>
            <person name="Andreopoulos B."/>
            <person name="Lipzen A."/>
            <person name="Chen C."/>
            <person name="Yanf M."/>
            <person name="Daum C."/>
            <person name="Ng V."/>
            <person name="Clum A."/>
            <person name="Ohm R."/>
            <person name="Martin F."/>
            <person name="Silar P."/>
            <person name="Natvig D."/>
            <person name="Lalanne C."/>
            <person name="Gautier V."/>
            <person name="Ament-Velasquez S.L."/>
            <person name="Kruys A."/>
            <person name="Hutchinson M.I."/>
            <person name="Powell A.J."/>
            <person name="Barry K."/>
            <person name="Miller A.N."/>
            <person name="Grigoriev I.V."/>
            <person name="Debuchy R."/>
            <person name="Gladieux P."/>
            <person name="Thoren M.H."/>
            <person name="Johannesson H."/>
        </authorList>
    </citation>
    <scope>NUCLEOTIDE SEQUENCE</scope>
    <source>
        <strain evidence="2">CBS 538.74</strain>
    </source>
</reference>
<dbReference type="InterPro" id="IPR023198">
    <property type="entry name" value="PGP-like_dom2"/>
</dbReference>
<organism evidence="2 3">
    <name type="scientific">Chaetomidium leptoderma</name>
    <dbReference type="NCBI Taxonomy" id="669021"/>
    <lineage>
        <taxon>Eukaryota</taxon>
        <taxon>Fungi</taxon>
        <taxon>Dikarya</taxon>
        <taxon>Ascomycota</taxon>
        <taxon>Pezizomycotina</taxon>
        <taxon>Sordariomycetes</taxon>
        <taxon>Sordariomycetidae</taxon>
        <taxon>Sordariales</taxon>
        <taxon>Chaetomiaceae</taxon>
        <taxon>Chaetomidium</taxon>
    </lineage>
</organism>
<dbReference type="InterPro" id="IPR023214">
    <property type="entry name" value="HAD_sf"/>
</dbReference>
<feature type="region of interest" description="Disordered" evidence="1">
    <location>
        <begin position="400"/>
        <end position="434"/>
    </location>
</feature>
<dbReference type="InterPro" id="IPR036412">
    <property type="entry name" value="HAD-like_sf"/>
</dbReference>
<protein>
    <submittedName>
        <fullName evidence="2">Uncharacterized protein</fullName>
    </submittedName>
</protein>
<dbReference type="AlphaFoldDB" id="A0AAN6ZUX4"/>
<keyword evidence="3" id="KW-1185">Reference proteome</keyword>
<evidence type="ECO:0000313" key="2">
    <source>
        <dbReference type="EMBL" id="KAK4151014.1"/>
    </source>
</evidence>